<sequence length="387" mass="41778">MVPRAPAVFLVLLVVASVATPVAASAVAPTRSAQQTTPTETPTPVAENTTFYVQIQPNGDARWTITDTYALEDQNDTRAFESLAQEYVDGETDTRWEAAFREANERATAATGREMNLTGMSRDYVVNERRGTLILEFTWTDFATVERGRLVVGDAFETPEGTWFRSLSENQQLVISAPAGYGVQNSPPRTAVIDGELRFEGPRTFEPDYLEIVYTGNPDRSPTDTPERPAGLFGNVPFWFGAVLMLVVGLVVAVGYINWQGNLDLPPAGASGTDTGGGDGGGAAGAVAGGVATDGADESDTAAASDDAEDEETDVTLLSDEERVERLLDRNGGRMKQARIVRETGWSNAKVSQLLSAMDEDGRIDKLRIGRENLISFPDEDVTEIDE</sequence>
<dbReference type="InterPro" id="IPR055767">
    <property type="entry name" value="DUF7343"/>
</dbReference>
<dbReference type="Proteomes" id="UP001430455">
    <property type="component" value="Unassembled WGS sequence"/>
</dbReference>
<reference evidence="5 6" key="1">
    <citation type="submission" date="2021-06" db="EMBL/GenBank/DDBJ databases">
        <title>Halomicroarcula sp. a new haloarchaeum isolated from saline soil.</title>
        <authorList>
            <person name="Duran-Viseras A."/>
            <person name="Sanchez-Porro C."/>
            <person name="Ventosa A."/>
        </authorList>
    </citation>
    <scope>NUCLEOTIDE SEQUENCE [LARGE SCALE GENOMIC DNA]</scope>
    <source>
        <strain evidence="5 6">F27</strain>
    </source>
</reference>
<evidence type="ECO:0008006" key="7">
    <source>
        <dbReference type="Google" id="ProtNLM"/>
    </source>
</evidence>
<feature type="compositionally biased region" description="Gly residues" evidence="1">
    <location>
        <begin position="274"/>
        <end position="288"/>
    </location>
</feature>
<comment type="caution">
    <text evidence="5">The sequence shown here is derived from an EMBL/GenBank/DDBJ whole genome shotgun (WGS) entry which is preliminary data.</text>
</comment>
<feature type="region of interest" description="Disordered" evidence="1">
    <location>
        <begin position="270"/>
        <end position="321"/>
    </location>
</feature>
<feature type="domain" description="DUF7343" evidence="3">
    <location>
        <begin position="317"/>
        <end position="378"/>
    </location>
</feature>
<accession>A0AAW4PEL1</accession>
<evidence type="ECO:0000259" key="3">
    <source>
        <dbReference type="Pfam" id="PF24034"/>
    </source>
</evidence>
<evidence type="ECO:0000256" key="1">
    <source>
        <dbReference type="SAM" id="MobiDB-lite"/>
    </source>
</evidence>
<protein>
    <recommendedName>
        <fullName evidence="7">HTH iclR-type domain-containing protein</fullName>
    </recommendedName>
</protein>
<dbReference type="InterPro" id="IPR055769">
    <property type="entry name" value="DUF7345"/>
</dbReference>
<keyword evidence="2" id="KW-0472">Membrane</keyword>
<dbReference type="RefSeq" id="WP_220580938.1">
    <property type="nucleotide sequence ID" value="NZ_RKLT01000006.1"/>
</dbReference>
<name>A0AAW4PEL1_9EURY</name>
<feature type="compositionally biased region" description="Acidic residues" evidence="1">
    <location>
        <begin position="295"/>
        <end position="314"/>
    </location>
</feature>
<evidence type="ECO:0000313" key="6">
    <source>
        <dbReference type="Proteomes" id="UP001430455"/>
    </source>
</evidence>
<evidence type="ECO:0000256" key="2">
    <source>
        <dbReference type="SAM" id="Phobius"/>
    </source>
</evidence>
<dbReference type="Pfam" id="PF24036">
    <property type="entry name" value="DUF7345"/>
    <property type="match status" value="1"/>
</dbReference>
<organism evidence="5 6">
    <name type="scientific">Haloarcula nitratireducens</name>
    <dbReference type="NCBI Taxonomy" id="2487749"/>
    <lineage>
        <taxon>Archaea</taxon>
        <taxon>Methanobacteriati</taxon>
        <taxon>Methanobacteriota</taxon>
        <taxon>Stenosarchaea group</taxon>
        <taxon>Halobacteria</taxon>
        <taxon>Halobacteriales</taxon>
        <taxon>Haloarculaceae</taxon>
        <taxon>Haloarcula</taxon>
    </lineage>
</organism>
<evidence type="ECO:0000259" key="4">
    <source>
        <dbReference type="Pfam" id="PF24036"/>
    </source>
</evidence>
<gene>
    <name evidence="5" type="ORF">EGH23_15725</name>
</gene>
<dbReference type="EMBL" id="RKLT01000006">
    <property type="protein sequence ID" value="MBX0296329.1"/>
    <property type="molecule type" value="Genomic_DNA"/>
</dbReference>
<keyword evidence="2" id="KW-1133">Transmembrane helix</keyword>
<keyword evidence="2" id="KW-0812">Transmembrane</keyword>
<dbReference type="Pfam" id="PF24034">
    <property type="entry name" value="DUF7343"/>
    <property type="match status" value="1"/>
</dbReference>
<dbReference type="AlphaFoldDB" id="A0AAW4PEL1"/>
<feature type="domain" description="DUF7345" evidence="4">
    <location>
        <begin position="53"/>
        <end position="181"/>
    </location>
</feature>
<proteinExistence type="predicted"/>
<evidence type="ECO:0000313" key="5">
    <source>
        <dbReference type="EMBL" id="MBX0296329.1"/>
    </source>
</evidence>
<keyword evidence="6" id="KW-1185">Reference proteome</keyword>
<feature type="transmembrane region" description="Helical" evidence="2">
    <location>
        <begin position="238"/>
        <end position="257"/>
    </location>
</feature>
<feature type="region of interest" description="Disordered" evidence="1">
    <location>
        <begin position="25"/>
        <end position="45"/>
    </location>
</feature>